<dbReference type="EMBL" id="LWDX02069222">
    <property type="protein sequence ID" value="OEL14693.1"/>
    <property type="molecule type" value="Genomic_DNA"/>
</dbReference>
<comment type="caution">
    <text evidence="1">The sequence shown here is derived from an EMBL/GenBank/DDBJ whole genome shotgun (WGS) entry which is preliminary data.</text>
</comment>
<proteinExistence type="predicted"/>
<keyword evidence="2" id="KW-1185">Reference proteome</keyword>
<dbReference type="STRING" id="888268.A0A1E5UP96"/>
<reference evidence="1 2" key="1">
    <citation type="submission" date="2016-09" db="EMBL/GenBank/DDBJ databases">
        <title>The draft genome of Dichanthelium oligosanthes: A C3 panicoid grass species.</title>
        <authorList>
            <person name="Studer A.J."/>
            <person name="Schnable J.C."/>
            <person name="Brutnell T.P."/>
        </authorList>
    </citation>
    <scope>NUCLEOTIDE SEQUENCE [LARGE SCALE GENOMIC DNA]</scope>
    <source>
        <strain evidence="2">cv. Kellogg 1175</strain>
        <tissue evidence="1">Leaf</tissue>
    </source>
</reference>
<dbReference type="AlphaFoldDB" id="A0A1E5UP96"/>
<evidence type="ECO:0000313" key="1">
    <source>
        <dbReference type="EMBL" id="OEL14693.1"/>
    </source>
</evidence>
<sequence>MASLRLFLSEHDRFRLPAPAAARYEALTELVLFGASFDEAAAPGGGRTLGDFVSSCCPRLRKLHTSSPSGLPQLVVRSETL</sequence>
<evidence type="ECO:0000313" key="2">
    <source>
        <dbReference type="Proteomes" id="UP000095767"/>
    </source>
</evidence>
<gene>
    <name evidence="1" type="ORF">BAE44_0024285</name>
</gene>
<name>A0A1E5UP96_9POAL</name>
<protein>
    <submittedName>
        <fullName evidence="1">Uncharacterized protein</fullName>
    </submittedName>
</protein>
<organism evidence="1 2">
    <name type="scientific">Dichanthelium oligosanthes</name>
    <dbReference type="NCBI Taxonomy" id="888268"/>
    <lineage>
        <taxon>Eukaryota</taxon>
        <taxon>Viridiplantae</taxon>
        <taxon>Streptophyta</taxon>
        <taxon>Embryophyta</taxon>
        <taxon>Tracheophyta</taxon>
        <taxon>Spermatophyta</taxon>
        <taxon>Magnoliopsida</taxon>
        <taxon>Liliopsida</taxon>
        <taxon>Poales</taxon>
        <taxon>Poaceae</taxon>
        <taxon>PACMAD clade</taxon>
        <taxon>Panicoideae</taxon>
        <taxon>Panicodae</taxon>
        <taxon>Paniceae</taxon>
        <taxon>Dichantheliinae</taxon>
        <taxon>Dichanthelium</taxon>
    </lineage>
</organism>
<accession>A0A1E5UP96</accession>
<dbReference type="OrthoDB" id="694478at2759"/>
<dbReference type="Proteomes" id="UP000095767">
    <property type="component" value="Unassembled WGS sequence"/>
</dbReference>